<protein>
    <submittedName>
        <fullName evidence="2">Uncharacterized protein</fullName>
    </submittedName>
</protein>
<name>A0A538SMT6_UNCEI</name>
<evidence type="ECO:0000256" key="1">
    <source>
        <dbReference type="SAM" id="MobiDB-lite"/>
    </source>
</evidence>
<feature type="compositionally biased region" description="Basic and acidic residues" evidence="1">
    <location>
        <begin position="88"/>
        <end position="97"/>
    </location>
</feature>
<feature type="region of interest" description="Disordered" evidence="1">
    <location>
        <begin position="73"/>
        <end position="101"/>
    </location>
</feature>
<accession>A0A538SMT6</accession>
<comment type="caution">
    <text evidence="2">The sequence shown here is derived from an EMBL/GenBank/DDBJ whole genome shotgun (WGS) entry which is preliminary data.</text>
</comment>
<organism evidence="2 3">
    <name type="scientific">Eiseniibacteriota bacterium</name>
    <dbReference type="NCBI Taxonomy" id="2212470"/>
    <lineage>
        <taxon>Bacteria</taxon>
        <taxon>Candidatus Eiseniibacteriota</taxon>
    </lineage>
</organism>
<gene>
    <name evidence="2" type="ORF">E6K73_02315</name>
</gene>
<reference evidence="2 3" key="1">
    <citation type="journal article" date="2019" name="Nat. Microbiol.">
        <title>Mediterranean grassland soil C-N compound turnover is dependent on rainfall and depth, and is mediated by genomically divergent microorganisms.</title>
        <authorList>
            <person name="Diamond S."/>
            <person name="Andeer P.F."/>
            <person name="Li Z."/>
            <person name="Crits-Christoph A."/>
            <person name="Burstein D."/>
            <person name="Anantharaman K."/>
            <person name="Lane K.R."/>
            <person name="Thomas B.C."/>
            <person name="Pan C."/>
            <person name="Northen T.R."/>
            <person name="Banfield J.F."/>
        </authorList>
    </citation>
    <scope>NUCLEOTIDE SEQUENCE [LARGE SCALE GENOMIC DNA]</scope>
    <source>
        <strain evidence="2">WS_3</strain>
    </source>
</reference>
<evidence type="ECO:0000313" key="2">
    <source>
        <dbReference type="EMBL" id="TMQ52688.1"/>
    </source>
</evidence>
<dbReference type="Proteomes" id="UP000320184">
    <property type="component" value="Unassembled WGS sequence"/>
</dbReference>
<sequence>MSQGPFPSAGHLQRAGVWVESDQQKDAARALEALHSQLIGAVIDPYSWKWVLITLYHAVLAFVVASLDGGRPAPEVEPGERTLQPHFGSDHPGRGTDADPLPQRYEAMKAKTGFAPRPDVDEDIARLSQYRTALELDLPTGWLLQVKELPGISRSALRVIEYLGWSPGKIPWYRESLIDLARVKHLASMNVLDALDRQYQQKS</sequence>
<proteinExistence type="predicted"/>
<dbReference type="AlphaFoldDB" id="A0A538SMT6"/>
<evidence type="ECO:0000313" key="3">
    <source>
        <dbReference type="Proteomes" id="UP000320184"/>
    </source>
</evidence>
<dbReference type="EMBL" id="VBOT01000029">
    <property type="protein sequence ID" value="TMQ52688.1"/>
    <property type="molecule type" value="Genomic_DNA"/>
</dbReference>